<gene>
    <name evidence="1" type="ORF">OL231_09745</name>
</gene>
<evidence type="ECO:0008006" key="3">
    <source>
        <dbReference type="Google" id="ProtNLM"/>
    </source>
</evidence>
<accession>A0AA46W7L9</accession>
<name>A0AA46W7L9_CAPOC</name>
<evidence type="ECO:0000313" key="1">
    <source>
        <dbReference type="EMBL" id="UZD40443.1"/>
    </source>
</evidence>
<protein>
    <recommendedName>
        <fullName evidence="3">YD repeat (Two copies)</fullName>
    </recommendedName>
</protein>
<dbReference type="AlphaFoldDB" id="A0AA46W7L9"/>
<reference evidence="1" key="1">
    <citation type="submission" date="2022-10" db="EMBL/GenBank/DDBJ databases">
        <title>Complete genome sequence of Capnocytophaga ochracea KCOM 2812 isolated from actinomycosis lesion.</title>
        <authorList>
            <person name="Kook J.-K."/>
            <person name="Park S.-N."/>
            <person name="Lim Y.K."/>
        </authorList>
    </citation>
    <scope>NUCLEOTIDE SEQUENCE</scope>
    <source>
        <strain evidence="1">KCOM 28121</strain>
    </source>
</reference>
<dbReference type="EMBL" id="CP110230">
    <property type="protein sequence ID" value="UZD40443.1"/>
    <property type="molecule type" value="Genomic_DNA"/>
</dbReference>
<dbReference type="RefSeq" id="WP_264860194.1">
    <property type="nucleotide sequence ID" value="NZ_CP110230.1"/>
</dbReference>
<organism evidence="1 2">
    <name type="scientific">Capnocytophaga ochracea</name>
    <dbReference type="NCBI Taxonomy" id="1018"/>
    <lineage>
        <taxon>Bacteria</taxon>
        <taxon>Pseudomonadati</taxon>
        <taxon>Bacteroidota</taxon>
        <taxon>Flavobacteriia</taxon>
        <taxon>Flavobacteriales</taxon>
        <taxon>Flavobacteriaceae</taxon>
        <taxon>Capnocytophaga</taxon>
    </lineage>
</organism>
<sequence>MKHFILYISLFIIQIGNSQEIPTLKELFLKGKVKTVNIQIYAVFESTEKQTKWITTPIFEQEKAMDISVNNKGFITEYTINDFIKCTTKITYDDKDRPINIKEYKRGDFLRYEYTFVYDDKNKTRQEYIYNGEIKEKRLLSTCSLNKDNQPTYCTYYDDEGKERSTSTYQYDKKGNKIFNRVAYYFQEYEYTSEGFLKRHILTINKKGIEGFELNYTYGNGDFPETFTVKQEEYQPPKTYTFKYKLDEQGNWVQKTVYYDGKEVNIIERKITYW</sequence>
<proteinExistence type="predicted"/>
<evidence type="ECO:0000313" key="2">
    <source>
        <dbReference type="Proteomes" id="UP001163262"/>
    </source>
</evidence>
<dbReference type="Proteomes" id="UP001163262">
    <property type="component" value="Chromosome"/>
</dbReference>